<evidence type="ECO:0000313" key="35">
    <source>
        <dbReference type="Proteomes" id="UP000476212"/>
    </source>
</evidence>
<dbReference type="Proteomes" id="UP001184693">
    <property type="component" value="Unassembled WGS sequence"/>
</dbReference>
<dbReference type="Proteomes" id="UP000042745">
    <property type="component" value="Unassembled WGS sequence"/>
</dbReference>
<dbReference type="EMBL" id="CAANCB010000003">
    <property type="protein sequence ID" value="VKB54954.1"/>
    <property type="molecule type" value="Genomic_DNA"/>
</dbReference>
<dbReference type="Proteomes" id="UP000042512">
    <property type="component" value="Unassembled WGS sequence"/>
</dbReference>
<dbReference type="EMBL" id="CABBZR010000001">
    <property type="protein sequence ID" value="VSJ50620.1"/>
    <property type="molecule type" value="Genomic_DNA"/>
</dbReference>
<evidence type="ECO:0000313" key="12">
    <source>
        <dbReference type="EMBL" id="TVW82688.1"/>
    </source>
</evidence>
<dbReference type="Proteomes" id="UP000358702">
    <property type="component" value="Unassembled WGS sequence"/>
</dbReference>
<organism evidence="12 29">
    <name type="scientific">Streptococcus pneumoniae</name>
    <dbReference type="NCBI Taxonomy" id="1313"/>
    <lineage>
        <taxon>Bacteria</taxon>
        <taxon>Bacillati</taxon>
        <taxon>Bacillota</taxon>
        <taxon>Bacilli</taxon>
        <taxon>Lactobacillales</taxon>
        <taxon>Streptococcaceae</taxon>
        <taxon>Streptococcus</taxon>
    </lineage>
</organism>
<dbReference type="EMBL" id="CABDLL010000005">
    <property type="protein sequence ID" value="VTE37736.1"/>
    <property type="molecule type" value="Genomic_DNA"/>
</dbReference>
<dbReference type="EMBL" id="CFFA01000040">
    <property type="protein sequence ID" value="CEX68554.1"/>
    <property type="molecule type" value="Genomic_DNA"/>
</dbReference>
<dbReference type="Proteomes" id="UP000310822">
    <property type="component" value="Unassembled WGS sequence"/>
</dbReference>
<dbReference type="Proteomes" id="UP000254854">
    <property type="component" value="Unassembled WGS sequence"/>
</dbReference>
<evidence type="ECO:0000313" key="27">
    <source>
        <dbReference type="Proteomes" id="UP000314107"/>
    </source>
</evidence>
<reference evidence="20 21" key="1">
    <citation type="submission" date="2015-03" db="EMBL/GenBank/DDBJ databases">
        <authorList>
            <consortium name="Pathogen Informatics"/>
            <person name="Murphy D."/>
        </authorList>
    </citation>
    <scope>NUCLEOTIDE SEQUENCE [LARGE SCALE GENOMIC DNA]</scope>
    <source>
        <strain evidence="2">SMRU328</strain>
        <strain evidence="1">SMRU51</strain>
        <strain evidence="3 20">SMRU975</strain>
        <strain evidence="21 22">type strain: N</strain>
    </source>
</reference>
<dbReference type="Proteomes" id="UP000476212">
    <property type="component" value="Unassembled WGS sequence"/>
</dbReference>
<dbReference type="EMBL" id="CABBMN010000021">
    <property type="protein sequence ID" value="VSC34250.1"/>
    <property type="molecule type" value="Genomic_DNA"/>
</dbReference>
<evidence type="ECO:0000313" key="1">
    <source>
        <dbReference type="EMBL" id="CEX68554.1"/>
    </source>
</evidence>
<dbReference type="Proteomes" id="UP000314107">
    <property type="component" value="Unassembled WGS sequence"/>
</dbReference>
<gene>
    <name evidence="12" type="ORF">AZJ70_10325</name>
    <name evidence="1" type="ORF">ERS019209_02023</name>
    <name evidence="2" type="ORF">ERS019486_01280</name>
    <name evidence="3" type="ORF">ERS020485_01206</name>
    <name evidence="7" type="ORF">GM535_10120</name>
    <name evidence="10" type="ORF">GM536_06885</name>
    <name evidence="5" type="ORF">GM539_04175</name>
    <name evidence="6" type="ORF">GM540_07005</name>
    <name evidence="8" type="ORF">GM543_03105</name>
    <name evidence="9" type="ORF">GM544_00885</name>
    <name evidence="11" type="ORF">NCTC13734_00585</name>
    <name evidence="4" type="ORF">RLG82_06635</name>
    <name evidence="16" type="ORF">SAMEA104154639_00221</name>
    <name evidence="14" type="ORF">SAMEA2783718_01368</name>
    <name evidence="19" type="ORF">SAMEA3171064_01152</name>
    <name evidence="13" type="ORF">SAMEA3353631_00739</name>
    <name evidence="17" type="ORF">SAMEA3389245_02094</name>
    <name evidence="15" type="ORF">SAMEA3390019_02087</name>
    <name evidence="18" type="ORF">SAMEA4038883_00772</name>
</gene>
<evidence type="ECO:0000313" key="11">
    <source>
        <dbReference type="EMBL" id="SUN84575.1"/>
    </source>
</evidence>
<dbReference type="EMBL" id="UHFW01000006">
    <property type="protein sequence ID" value="SUN84575.1"/>
    <property type="molecule type" value="Genomic_DNA"/>
</dbReference>
<dbReference type="Proteomes" id="UP000405447">
    <property type="component" value="Unassembled WGS sequence"/>
</dbReference>
<dbReference type="EMBL" id="CABCSJ010000011">
    <property type="protein sequence ID" value="VST75382.1"/>
    <property type="molecule type" value="Genomic_DNA"/>
</dbReference>
<evidence type="ECO:0000313" key="36">
    <source>
        <dbReference type="Proteomes" id="UP000483094"/>
    </source>
</evidence>
<evidence type="ECO:0000313" key="7">
    <source>
        <dbReference type="EMBL" id="MTV77600.1"/>
    </source>
</evidence>
<evidence type="ECO:0000313" key="5">
    <source>
        <dbReference type="EMBL" id="MTV62612.1"/>
    </source>
</evidence>
<name>A0A0B7LVP6_STREE</name>
<dbReference type="AlphaFoldDB" id="A0A0B7LVP6"/>
<reference evidence="32 33" key="5">
    <citation type="submission" date="2019-11" db="EMBL/GenBank/DDBJ databases">
        <title>Growth characteristics of pneumococcus vary with the chemical composition of the capsule and with environmental conditions.</title>
        <authorList>
            <person name="Tothpal A."/>
            <person name="Desobry K."/>
            <person name="Joshi S."/>
            <person name="Wyllie A.L."/>
            <person name="Weinberger D.M."/>
        </authorList>
    </citation>
    <scope>NUCLEOTIDE SEQUENCE [LARGE SCALE GENOMIC DNA]</scope>
    <source>
        <strain evidence="7">Pnumococcus10A</strain>
        <strain evidence="9">Pnumococcus15C</strain>
        <strain evidence="35">pnumococcus15C</strain>
        <strain evidence="32 36">pnumococcus19F</strain>
        <strain evidence="6">Pnumococcus19F</strain>
        <strain evidence="5">Pnumococcus22F</strain>
        <strain evidence="34">pnumococcus22F</strain>
        <strain evidence="33">pnumococcus35B</strain>
        <strain evidence="8">Pnumococcus35B</strain>
    </source>
</reference>
<evidence type="ECO:0000313" key="13">
    <source>
        <dbReference type="EMBL" id="VKB54954.1"/>
    </source>
</evidence>
<evidence type="ECO:0000313" key="21">
    <source>
        <dbReference type="Proteomes" id="UP000042745"/>
    </source>
</evidence>
<dbReference type="EMBL" id="WNHN01000047">
    <property type="protein sequence ID" value="MTV77600.1"/>
    <property type="molecule type" value="Genomic_DNA"/>
</dbReference>
<reference evidence="4" key="6">
    <citation type="submission" date="2023-06" db="EMBL/GenBank/DDBJ databases">
        <title>PCVPA Blantyre Malawi Pneumococcal carriage surveillance isolates.</title>
        <authorList>
            <person name="Obolski U."/>
            <person name="Swarthout T.D."/>
            <person name="Kalizang'Oma A."/>
            <person name="Mwalukomo T.S."/>
            <person name="Cave R."/>
            <person name="Brown C."/>
            <person name="Cornick J."/>
            <person name="Kamng'Ona A."/>
            <person name="Msefula J."/>
            <person name="French N."/>
            <person name="Hyderman R."/>
        </authorList>
    </citation>
    <scope>NUCLEOTIDE SEQUENCE</scope>
    <source>
        <strain evidence="4">BVY8TH</strain>
    </source>
</reference>
<dbReference type="EMBL" id="CKRE01000015">
    <property type="protein sequence ID" value="CIY81819.1"/>
    <property type="molecule type" value="Genomic_DNA"/>
</dbReference>
<evidence type="ECO:0000313" key="10">
    <source>
        <dbReference type="EMBL" id="MTV98812.1"/>
    </source>
</evidence>
<reference evidence="11 23" key="2">
    <citation type="submission" date="2018-06" db="EMBL/GenBank/DDBJ databases">
        <authorList>
            <consortium name="Pathogen Informatics"/>
            <person name="Doyle S."/>
        </authorList>
    </citation>
    <scope>NUCLEOTIDE SEQUENCE [LARGE SCALE GENOMIC DNA]</scope>
    <source>
        <strain evidence="11 23">NCTC13734</strain>
    </source>
</reference>
<accession>A0A0B7LVP6</accession>
<evidence type="ECO:0000313" key="9">
    <source>
        <dbReference type="EMBL" id="MTV89088.1"/>
    </source>
</evidence>
<dbReference type="Proteomes" id="UP000483094">
    <property type="component" value="Unassembled WGS sequence"/>
</dbReference>
<dbReference type="Proteomes" id="UP000474228">
    <property type="component" value="Unassembled WGS sequence"/>
</dbReference>
<evidence type="ECO:0000313" key="20">
    <source>
        <dbReference type="Proteomes" id="UP000042512"/>
    </source>
</evidence>
<evidence type="ECO:0000313" key="33">
    <source>
        <dbReference type="Proteomes" id="UP000469505"/>
    </source>
</evidence>
<reference evidence="12 29" key="4">
    <citation type="submission" date="2019-07" db="EMBL/GenBank/DDBJ databases">
        <authorList>
            <person name="Mohale T."/>
        </authorList>
    </citation>
    <scope>NUCLEOTIDE SEQUENCE [LARGE SCALE GENOMIC DNA]</scope>
    <source>
        <strain evidence="12 29">NTPn 126</strain>
    </source>
</reference>
<evidence type="ECO:0000313" key="14">
    <source>
        <dbReference type="EMBL" id="VNB55662.1"/>
    </source>
</evidence>
<dbReference type="EMBL" id="JAVPGZ010000200">
    <property type="protein sequence ID" value="MDS8038673.1"/>
    <property type="molecule type" value="Genomic_DNA"/>
</dbReference>
<dbReference type="SMR" id="A0A0B7LVP6"/>
<evidence type="ECO:0000313" key="6">
    <source>
        <dbReference type="EMBL" id="MTV73733.1"/>
    </source>
</evidence>
<protein>
    <submittedName>
        <fullName evidence="12">Ketol-acid reductoisomerase</fullName>
    </submittedName>
</protein>
<dbReference type="Proteomes" id="UP000437160">
    <property type="component" value="Unassembled WGS sequence"/>
</dbReference>
<evidence type="ECO:0000313" key="8">
    <source>
        <dbReference type="EMBL" id="MTV86531.1"/>
    </source>
</evidence>
<dbReference type="GO" id="GO:0016853">
    <property type="term" value="F:isomerase activity"/>
    <property type="evidence" value="ECO:0007669"/>
    <property type="project" value="UniProtKB-KW"/>
</dbReference>
<dbReference type="EMBL" id="VMWH01000166">
    <property type="protein sequence ID" value="TVW82688.1"/>
    <property type="molecule type" value="Genomic_DNA"/>
</dbReference>
<proteinExistence type="predicted"/>
<keyword evidence="12" id="KW-0413">Isomerase</keyword>
<dbReference type="Proteomes" id="UP000314170">
    <property type="component" value="Unassembled WGS sequence"/>
</dbReference>
<dbReference type="EMBL" id="CABDQT010000011">
    <property type="protein sequence ID" value="VTH30474.1"/>
    <property type="molecule type" value="Genomic_DNA"/>
</dbReference>
<dbReference type="Proteomes" id="UP000048507">
    <property type="component" value="Unassembled WGS sequence"/>
</dbReference>
<dbReference type="EMBL" id="CAASIK010000008">
    <property type="protein sequence ID" value="VNB55662.1"/>
    <property type="molecule type" value="Genomic_DNA"/>
</dbReference>
<dbReference type="Proteomes" id="UP000310997">
    <property type="component" value="Unassembled WGS sequence"/>
</dbReference>
<evidence type="ECO:0000313" key="18">
    <source>
        <dbReference type="EMBL" id="VTE37736.1"/>
    </source>
</evidence>
<evidence type="ECO:0000313" key="16">
    <source>
        <dbReference type="EMBL" id="VSJ50620.1"/>
    </source>
</evidence>
<dbReference type="EMBL" id="WNIA01000032">
    <property type="protein sequence ID" value="MTV98812.1"/>
    <property type="molecule type" value="Genomic_DNA"/>
</dbReference>
<evidence type="ECO:0000313" key="34">
    <source>
        <dbReference type="Proteomes" id="UP000474228"/>
    </source>
</evidence>
<evidence type="ECO:0000313" key="28">
    <source>
        <dbReference type="Proteomes" id="UP000314170"/>
    </source>
</evidence>
<evidence type="ECO:0000313" key="15">
    <source>
        <dbReference type="EMBL" id="VSC34250.1"/>
    </source>
</evidence>
<evidence type="ECO:0000313" key="2">
    <source>
        <dbReference type="EMBL" id="CIS57834.1"/>
    </source>
</evidence>
<dbReference type="Proteomes" id="UP000469505">
    <property type="component" value="Unassembled WGS sequence"/>
</dbReference>
<evidence type="ECO:0000313" key="19">
    <source>
        <dbReference type="EMBL" id="VTH30474.1"/>
    </source>
</evidence>
<evidence type="ECO:0000313" key="29">
    <source>
        <dbReference type="Proteomes" id="UP000320896"/>
    </source>
</evidence>
<evidence type="ECO:0000313" key="24">
    <source>
        <dbReference type="Proteomes" id="UP000310822"/>
    </source>
</evidence>
<evidence type="ECO:0000313" key="26">
    <source>
        <dbReference type="Proteomes" id="UP000311674"/>
    </source>
</evidence>
<dbReference type="EMBL" id="WNIB01000002">
    <property type="protein sequence ID" value="MTV89088.1"/>
    <property type="molecule type" value="Genomic_DNA"/>
</dbReference>
<dbReference type="EMBL" id="CKGU01000017">
    <property type="protein sequence ID" value="CIS57834.1"/>
    <property type="molecule type" value="Genomic_DNA"/>
</dbReference>
<evidence type="ECO:0000313" key="23">
    <source>
        <dbReference type="Proteomes" id="UP000254854"/>
    </source>
</evidence>
<dbReference type="RefSeq" id="WP_001027901.1">
    <property type="nucleotide sequence ID" value="NZ_AP017971.1"/>
</dbReference>
<evidence type="ECO:0000313" key="17">
    <source>
        <dbReference type="EMBL" id="VST75382.1"/>
    </source>
</evidence>
<evidence type="ECO:0000313" key="4">
    <source>
        <dbReference type="EMBL" id="MDS8038673.1"/>
    </source>
</evidence>
<evidence type="ECO:0000313" key="32">
    <source>
        <dbReference type="Proteomes" id="UP000437160"/>
    </source>
</evidence>
<dbReference type="Proteomes" id="UP000311674">
    <property type="component" value="Unassembled WGS sequence"/>
</dbReference>
<reference evidence="24 25" key="3">
    <citation type="submission" date="2019-04" db="EMBL/GenBank/DDBJ databases">
        <authorList>
            <consortium name="Pathogen Informatics"/>
        </authorList>
    </citation>
    <scope>NUCLEOTIDE SEQUENCE [LARGE SCALE GENOMIC DNA]</scope>
    <source>
        <strain evidence="19 27">GPSC129</strain>
        <strain evidence="15 26">GPSC148</strain>
        <strain evidence="13 30">GPSC21</strain>
        <strain evidence="16 28">GPSC38</strain>
        <strain evidence="17 31">GPSC535</strain>
        <strain evidence="14 24">GPSC54</strain>
        <strain evidence="18 25">GPSC559</strain>
    </source>
</reference>
<evidence type="ECO:0000313" key="30">
    <source>
        <dbReference type="Proteomes" id="UP000358702"/>
    </source>
</evidence>
<sequence length="118" mass="14209">MNITNLFSIKTGCDETDRQLQKLFFQLDLQLGELTDQLRKLDSNFVPRSQFVDTLDLNDVEYKEILNYFIFHRNDSEESLVEWLYDWISTNRYELPKEFSIRMAHKYHESVTEVFGDE</sequence>
<evidence type="ECO:0000313" key="3">
    <source>
        <dbReference type="EMBL" id="CIY81819.1"/>
    </source>
</evidence>
<dbReference type="GeneID" id="45652100"/>
<dbReference type="EMBL" id="WNHQ01000580">
    <property type="protein sequence ID" value="MTV73733.1"/>
    <property type="molecule type" value="Genomic_DNA"/>
</dbReference>
<dbReference type="EMBL" id="WNHJ01000011">
    <property type="protein sequence ID" value="MTV62612.1"/>
    <property type="molecule type" value="Genomic_DNA"/>
</dbReference>
<evidence type="ECO:0000313" key="22">
    <source>
        <dbReference type="Proteomes" id="UP000048507"/>
    </source>
</evidence>
<dbReference type="Proteomes" id="UP000320896">
    <property type="component" value="Unassembled WGS sequence"/>
</dbReference>
<dbReference type="EMBL" id="WNHX01000009">
    <property type="protein sequence ID" value="MTV86531.1"/>
    <property type="molecule type" value="Genomic_DNA"/>
</dbReference>
<dbReference type="OMA" id="AEWLYDW"/>
<evidence type="ECO:0000313" key="25">
    <source>
        <dbReference type="Proteomes" id="UP000310997"/>
    </source>
</evidence>
<dbReference type="Proteomes" id="UP000729182">
    <property type="component" value="Unassembled WGS sequence"/>
</dbReference>
<evidence type="ECO:0000313" key="31">
    <source>
        <dbReference type="Proteomes" id="UP000405447"/>
    </source>
</evidence>